<keyword evidence="4" id="KW-1133">Transmembrane helix</keyword>
<dbReference type="SUPFAM" id="SSF53448">
    <property type="entry name" value="Nucleotide-diphospho-sugar transferases"/>
    <property type="match status" value="1"/>
</dbReference>
<evidence type="ECO:0000256" key="4">
    <source>
        <dbReference type="SAM" id="Phobius"/>
    </source>
</evidence>
<name>A0A1M6GDM7_9FIRM</name>
<keyword evidence="4" id="KW-0472">Membrane</keyword>
<dbReference type="Gene3D" id="3.90.550.10">
    <property type="entry name" value="Spore Coat Polysaccharide Biosynthesis Protein SpsA, Chain A"/>
    <property type="match status" value="1"/>
</dbReference>
<dbReference type="CDD" id="cd06438">
    <property type="entry name" value="EpsO_like"/>
    <property type="match status" value="1"/>
</dbReference>
<dbReference type="InterPro" id="IPR029044">
    <property type="entry name" value="Nucleotide-diphossugar_trans"/>
</dbReference>
<feature type="transmembrane region" description="Helical" evidence="4">
    <location>
        <begin position="43"/>
        <end position="64"/>
    </location>
</feature>
<proteinExistence type="inferred from homology"/>
<evidence type="ECO:0000313" key="5">
    <source>
        <dbReference type="EMBL" id="SHJ08022.1"/>
    </source>
</evidence>
<protein>
    <submittedName>
        <fullName evidence="5">Glycosyltransferase, catalytic subunit of cellulose synthase and poly-beta-1,6-N-acetylglucosamine synthase</fullName>
    </submittedName>
</protein>
<dbReference type="PANTHER" id="PTHR43630">
    <property type="entry name" value="POLY-BETA-1,6-N-ACETYL-D-GLUCOSAMINE SYNTHASE"/>
    <property type="match status" value="1"/>
</dbReference>
<keyword evidence="2" id="KW-0328">Glycosyltransferase</keyword>
<feature type="transmembrane region" description="Helical" evidence="4">
    <location>
        <begin position="403"/>
        <end position="426"/>
    </location>
</feature>
<dbReference type="EMBL" id="FQXJ01000036">
    <property type="protein sequence ID" value="SHJ08022.1"/>
    <property type="molecule type" value="Genomic_DNA"/>
</dbReference>
<dbReference type="AlphaFoldDB" id="A0A1M6GDM7"/>
<keyword evidence="4" id="KW-0812">Transmembrane</keyword>
<dbReference type="STRING" id="1121420.SAMN02746098_05131"/>
<feature type="transmembrane region" description="Helical" evidence="4">
    <location>
        <begin position="332"/>
        <end position="356"/>
    </location>
</feature>
<dbReference type="Pfam" id="PF13641">
    <property type="entry name" value="Glyco_tranf_2_3"/>
    <property type="match status" value="1"/>
</dbReference>
<keyword evidence="6" id="KW-1185">Reference proteome</keyword>
<dbReference type="GO" id="GO:0016757">
    <property type="term" value="F:glycosyltransferase activity"/>
    <property type="evidence" value="ECO:0007669"/>
    <property type="project" value="UniProtKB-KW"/>
</dbReference>
<organism evidence="5 6">
    <name type="scientific">Desulfosporosinus lacus DSM 15449</name>
    <dbReference type="NCBI Taxonomy" id="1121420"/>
    <lineage>
        <taxon>Bacteria</taxon>
        <taxon>Bacillati</taxon>
        <taxon>Bacillota</taxon>
        <taxon>Clostridia</taxon>
        <taxon>Eubacteriales</taxon>
        <taxon>Desulfitobacteriaceae</taxon>
        <taxon>Desulfosporosinus</taxon>
    </lineage>
</organism>
<keyword evidence="3 5" id="KW-0808">Transferase</keyword>
<accession>A0A1M6GDM7</accession>
<evidence type="ECO:0000313" key="6">
    <source>
        <dbReference type="Proteomes" id="UP000183954"/>
    </source>
</evidence>
<evidence type="ECO:0000256" key="3">
    <source>
        <dbReference type="ARBA" id="ARBA00022679"/>
    </source>
</evidence>
<dbReference type="PANTHER" id="PTHR43630:SF1">
    <property type="entry name" value="POLY-BETA-1,6-N-ACETYL-D-GLUCOSAMINE SYNTHASE"/>
    <property type="match status" value="1"/>
</dbReference>
<gene>
    <name evidence="5" type="ORF">SAMN02746098_05131</name>
</gene>
<feature type="transmembrane region" description="Helical" evidence="4">
    <location>
        <begin position="376"/>
        <end position="396"/>
    </location>
</feature>
<evidence type="ECO:0000256" key="1">
    <source>
        <dbReference type="ARBA" id="ARBA00006739"/>
    </source>
</evidence>
<comment type="similarity">
    <text evidence="1">Belongs to the glycosyltransferase 2 family.</text>
</comment>
<sequence length="457" mass="53115">MDKLSIIVVDIFLHRGHSYVRILWVKKGVESVDFLSGITGTQIFNVIMLPIQIIIIFLTFYYFILSMFGLYRKPEVKIHTPEKSFAIVVAAHNEEAVIGPLIENLIQLDYPKKLYDIFVVADNCTDKTSLIAKNAGAIVHRRFNTEKRGKGYALEWMFYRLFRMERQYDAIIIFDADNLVKENFLFEMNSKLCQGHKIVQCYLDSKNPFDTWVTNTFSIAFWVTNRMLQLARFNTGRLSNVLGGTGMCISTDVLKEFGWGATSLTEDLEFSMKALSYGIKTTWAHDAVVYDEKPLTFIQAWHQRKRWAQGQVDVAGRYFFPLIIKGIREKKIMYFDAAIHLFQPALVMIATFFMLTNLIDAFQPQYTHVFTLVMPWTGWQILSAFQYLYPVAALALDRLPWRAYVGLILYPIFIYSWIPIVFLGFINRKDKQWSHTKHTRSLSIEEVIVKQKKISSN</sequence>
<evidence type="ECO:0000256" key="2">
    <source>
        <dbReference type="ARBA" id="ARBA00022676"/>
    </source>
</evidence>
<dbReference type="Proteomes" id="UP000183954">
    <property type="component" value="Unassembled WGS sequence"/>
</dbReference>
<reference evidence="6" key="1">
    <citation type="submission" date="2016-11" db="EMBL/GenBank/DDBJ databases">
        <authorList>
            <person name="Varghese N."/>
            <person name="Submissions S."/>
        </authorList>
    </citation>
    <scope>NUCLEOTIDE SEQUENCE [LARGE SCALE GENOMIC DNA]</scope>
    <source>
        <strain evidence="6">DSM 15449</strain>
    </source>
</reference>